<proteinExistence type="predicted"/>
<evidence type="ECO:0000313" key="3">
    <source>
        <dbReference type="Proteomes" id="UP000002071"/>
    </source>
</evidence>
<evidence type="ECO:0000256" key="1">
    <source>
        <dbReference type="SAM" id="Phobius"/>
    </source>
</evidence>
<reference evidence="2 3" key="1">
    <citation type="journal article" date="2009" name="Stand. Genomic Sci.">
        <title>Complete genome sequence of Halorhabdus utahensis type strain (AX-2).</title>
        <authorList>
            <person name="Anderson I."/>
            <person name="Tindall B.J."/>
            <person name="Pomrenke H."/>
            <person name="Goker M."/>
            <person name="Lapidus A."/>
            <person name="Nolan M."/>
            <person name="Copeland A."/>
            <person name="Glavina Del Rio T."/>
            <person name="Chen F."/>
            <person name="Tice H."/>
            <person name="Cheng J.F."/>
            <person name="Lucas S."/>
            <person name="Chertkov O."/>
            <person name="Bruce D."/>
            <person name="Brettin T."/>
            <person name="Detter J.C."/>
            <person name="Han C."/>
            <person name="Goodwin L."/>
            <person name="Land M."/>
            <person name="Hauser L."/>
            <person name="Chang Y.J."/>
            <person name="Jeffries C.D."/>
            <person name="Pitluck S."/>
            <person name="Pati A."/>
            <person name="Mavromatis K."/>
            <person name="Ivanova N."/>
            <person name="Ovchinnikova G."/>
            <person name="Chen A."/>
            <person name="Palaniappan K."/>
            <person name="Chain P."/>
            <person name="Rohde M."/>
            <person name="Bristow J."/>
            <person name="Eisen J.A."/>
            <person name="Markowitz V."/>
            <person name="Hugenholtz P."/>
            <person name="Kyrpides N.C."/>
            <person name="Klenk H.P."/>
        </authorList>
    </citation>
    <scope>NUCLEOTIDE SEQUENCE [LARGE SCALE GENOMIC DNA]</scope>
    <source>
        <strain evidence="3">DSM 12940 / JCM 11049 / AX-2</strain>
    </source>
</reference>
<protein>
    <submittedName>
        <fullName evidence="2">Uncharacterized protein</fullName>
    </submittedName>
</protein>
<accession>C7NMT3</accession>
<dbReference type="KEGG" id="hut:Huta_1220"/>
<dbReference type="HOGENOM" id="CLU_159082_0_0_2"/>
<dbReference type="STRING" id="519442.Huta_1220"/>
<keyword evidence="1" id="KW-0472">Membrane</keyword>
<dbReference type="eggNOG" id="arCOG03916">
    <property type="taxonomic scope" value="Archaea"/>
</dbReference>
<sequence>MIGAVDPVEVTRISIPLASAVLGLLIGYQAYRGFRRNDSPSMRYLSIGLILLTTVSFSLAAFGGLFLRLELLPASLETPIRLVARISQFTGLAFITYSLYRRP</sequence>
<organism evidence="2 3">
    <name type="scientific">Halorhabdus utahensis (strain DSM 12940 / JCM 11049 / AX-2)</name>
    <dbReference type="NCBI Taxonomy" id="519442"/>
    <lineage>
        <taxon>Archaea</taxon>
        <taxon>Methanobacteriati</taxon>
        <taxon>Methanobacteriota</taxon>
        <taxon>Stenosarchaea group</taxon>
        <taxon>Halobacteria</taxon>
        <taxon>Halobacteriales</taxon>
        <taxon>Haloarculaceae</taxon>
        <taxon>Halorhabdus</taxon>
    </lineage>
</organism>
<gene>
    <name evidence="2" type="ordered locus">Huta_1220</name>
</gene>
<name>C7NMT3_HALUD</name>
<dbReference type="Pfam" id="PF24365">
    <property type="entry name" value="DUF7521"/>
    <property type="match status" value="1"/>
</dbReference>
<evidence type="ECO:0000313" key="2">
    <source>
        <dbReference type="EMBL" id="ACV11396.1"/>
    </source>
</evidence>
<dbReference type="RefSeq" id="WP_015788970.1">
    <property type="nucleotide sequence ID" value="NC_013158.1"/>
</dbReference>
<feature type="transmembrane region" description="Helical" evidence="1">
    <location>
        <begin position="79"/>
        <end position="100"/>
    </location>
</feature>
<feature type="transmembrane region" description="Helical" evidence="1">
    <location>
        <begin position="13"/>
        <end position="31"/>
    </location>
</feature>
<dbReference type="EMBL" id="CP001687">
    <property type="protein sequence ID" value="ACV11396.1"/>
    <property type="molecule type" value="Genomic_DNA"/>
</dbReference>
<dbReference type="OrthoDB" id="221164at2157"/>
<keyword evidence="1" id="KW-0812">Transmembrane</keyword>
<feature type="transmembrane region" description="Helical" evidence="1">
    <location>
        <begin position="43"/>
        <end position="67"/>
    </location>
</feature>
<keyword evidence="1" id="KW-1133">Transmembrane helix</keyword>
<dbReference type="Proteomes" id="UP000002071">
    <property type="component" value="Chromosome"/>
</dbReference>
<dbReference type="GeneID" id="8383495"/>
<dbReference type="InterPro" id="IPR055943">
    <property type="entry name" value="DUF7521"/>
</dbReference>
<dbReference type="AlphaFoldDB" id="C7NMT3"/>
<keyword evidence="3" id="KW-1185">Reference proteome</keyword>